<dbReference type="Proteomes" id="UP000033066">
    <property type="component" value="Chromosome"/>
</dbReference>
<dbReference type="InterPro" id="IPR050624">
    <property type="entry name" value="HTH-type_Tx_Regulator"/>
</dbReference>
<keyword evidence="5" id="KW-1185">Reference proteome</keyword>
<gene>
    <name evidence="4" type="ORF">MSBR3_2941</name>
</gene>
<dbReference type="Pfam" id="PF00440">
    <property type="entry name" value="TetR_N"/>
    <property type="match status" value="1"/>
</dbReference>
<dbReference type="PANTHER" id="PTHR43479:SF11">
    <property type="entry name" value="ACREF_ENVCD OPERON REPRESSOR-RELATED"/>
    <property type="match status" value="1"/>
</dbReference>
<dbReference type="PROSITE" id="PS50977">
    <property type="entry name" value="HTH_TETR_2"/>
    <property type="match status" value="1"/>
</dbReference>
<dbReference type="AlphaFoldDB" id="A0A0E3WY05"/>
<dbReference type="KEGG" id="mbak:MSBR3_2941"/>
<dbReference type="InterPro" id="IPR049149">
    <property type="entry name" value="TetR/AcrR_C"/>
</dbReference>
<sequence length="201" mass="22911">MVRIVKNPEERRTELIETAESLFFQKGYEYTAVSDIVKKINVGQGTFYHYFKSKEDILEAVAEKVVAPIAEDVRNIAKGNEDSATKVNSILNSILKAGNSETGFMKLMHQKGNYLLHDKLEKALETKISPIIAEVISKGMDEGFLNMSYPKESFILLLSSTLYLSHHSTWDHEARERMRAALEEITARVLGVKDYRFHLEI</sequence>
<dbReference type="GO" id="GO:0003677">
    <property type="term" value="F:DNA binding"/>
    <property type="evidence" value="ECO:0007669"/>
    <property type="project" value="UniProtKB-UniRule"/>
</dbReference>
<dbReference type="Gene3D" id="1.10.357.10">
    <property type="entry name" value="Tetracycline Repressor, domain 2"/>
    <property type="match status" value="1"/>
</dbReference>
<dbReference type="SUPFAM" id="SSF46689">
    <property type="entry name" value="Homeodomain-like"/>
    <property type="match status" value="1"/>
</dbReference>
<accession>A0A0E3WY05</accession>
<keyword evidence="1 2" id="KW-0238">DNA-binding</keyword>
<evidence type="ECO:0000259" key="3">
    <source>
        <dbReference type="PROSITE" id="PS50977"/>
    </source>
</evidence>
<protein>
    <submittedName>
        <fullName evidence="4">Transcriptional regulator, TetR family</fullName>
    </submittedName>
</protein>
<dbReference type="HOGENOM" id="CLU_069356_29_2_2"/>
<name>A0A0E3WY05_METBA</name>
<dbReference type="PRINTS" id="PR00455">
    <property type="entry name" value="HTHTETR"/>
</dbReference>
<dbReference type="InterPro" id="IPR009057">
    <property type="entry name" value="Homeodomain-like_sf"/>
</dbReference>
<dbReference type="GeneID" id="24790583"/>
<reference evidence="4" key="1">
    <citation type="submission" date="2014-07" db="EMBL/GenBank/DDBJ databases">
        <title>Methanogenic archaea and the global carbon cycle.</title>
        <authorList>
            <person name="Henriksen J.R."/>
            <person name="Luke J."/>
            <person name="Reinhart S."/>
            <person name="Benedict M.N."/>
            <person name="Youngblut N.D."/>
            <person name="Metcalf M.E."/>
            <person name="Whitaker R.J."/>
            <person name="Metcalf W.W."/>
        </authorList>
    </citation>
    <scope>NUCLEOTIDE SEQUENCE [LARGE SCALE GENOMIC DNA]</scope>
    <source>
        <strain evidence="4">3</strain>
    </source>
</reference>
<dbReference type="PANTHER" id="PTHR43479">
    <property type="entry name" value="ACREF/ENVCD OPERON REPRESSOR-RELATED"/>
    <property type="match status" value="1"/>
</dbReference>
<feature type="domain" description="HTH tetR-type" evidence="3">
    <location>
        <begin position="9"/>
        <end position="69"/>
    </location>
</feature>
<dbReference type="Pfam" id="PF21303">
    <property type="entry name" value="TetR_C_39"/>
    <property type="match status" value="1"/>
</dbReference>
<evidence type="ECO:0000313" key="5">
    <source>
        <dbReference type="Proteomes" id="UP000033066"/>
    </source>
</evidence>
<dbReference type="STRING" id="1434107.MSBR3_2941"/>
<dbReference type="OrthoDB" id="135877at2157"/>
<dbReference type="EMBL" id="CP009517">
    <property type="protein sequence ID" value="AKB83519.1"/>
    <property type="molecule type" value="Genomic_DNA"/>
</dbReference>
<dbReference type="RefSeq" id="WP_048109145.1">
    <property type="nucleotide sequence ID" value="NZ_CP009517.1"/>
</dbReference>
<dbReference type="InterPro" id="IPR001647">
    <property type="entry name" value="HTH_TetR"/>
</dbReference>
<proteinExistence type="predicted"/>
<evidence type="ECO:0000313" key="4">
    <source>
        <dbReference type="EMBL" id="AKB83519.1"/>
    </source>
</evidence>
<feature type="DNA-binding region" description="H-T-H motif" evidence="2">
    <location>
        <begin position="32"/>
        <end position="51"/>
    </location>
</feature>
<evidence type="ECO:0000256" key="1">
    <source>
        <dbReference type="ARBA" id="ARBA00023125"/>
    </source>
</evidence>
<dbReference type="PATRIC" id="fig|1434107.4.peg.3729"/>
<organism evidence="4 5">
    <name type="scientific">Methanosarcina barkeri 3</name>
    <dbReference type="NCBI Taxonomy" id="1434107"/>
    <lineage>
        <taxon>Archaea</taxon>
        <taxon>Methanobacteriati</taxon>
        <taxon>Methanobacteriota</taxon>
        <taxon>Stenosarchaea group</taxon>
        <taxon>Methanomicrobia</taxon>
        <taxon>Methanosarcinales</taxon>
        <taxon>Methanosarcinaceae</taxon>
        <taxon>Methanosarcina</taxon>
    </lineage>
</organism>
<evidence type="ECO:0000256" key="2">
    <source>
        <dbReference type="PROSITE-ProRule" id="PRU00335"/>
    </source>
</evidence>